<evidence type="ECO:0000313" key="19">
    <source>
        <dbReference type="EMBL" id="SBP19047.1"/>
    </source>
</evidence>
<evidence type="ECO:0000256" key="4">
    <source>
        <dbReference type="ARBA" id="ARBA00022729"/>
    </source>
</evidence>
<evidence type="ECO:0000256" key="15">
    <source>
        <dbReference type="ARBA" id="ARBA00081911"/>
    </source>
</evidence>
<keyword evidence="2" id="KW-0597">Phosphoprotein</keyword>
<keyword evidence="5" id="KW-0256">Endoplasmic reticulum</keyword>
<evidence type="ECO:0000256" key="5">
    <source>
        <dbReference type="ARBA" id="ARBA00022824"/>
    </source>
</evidence>
<dbReference type="PANTHER" id="PTHR12953:SF0">
    <property type="entry name" value="SUN DOMAIN-CONTAINING OSSIFICATION FACTOR"/>
    <property type="match status" value="1"/>
</dbReference>
<evidence type="ECO:0000256" key="8">
    <source>
        <dbReference type="ARBA" id="ARBA00023054"/>
    </source>
</evidence>
<feature type="compositionally biased region" description="Acidic residues" evidence="16">
    <location>
        <begin position="720"/>
        <end position="729"/>
    </location>
</feature>
<keyword evidence="6" id="KW-0892">Osteogenesis</keyword>
<comment type="subcellular location">
    <subcellularLocation>
        <location evidence="11">Rough endoplasmic reticulum membrane</location>
        <topology evidence="11">Single-pass type I membrane protein</topology>
    </subcellularLocation>
</comment>
<keyword evidence="10" id="KW-0325">Glycoprotein</keyword>
<feature type="region of interest" description="Disordered" evidence="16">
    <location>
        <begin position="209"/>
        <end position="235"/>
    </location>
</feature>
<feature type="region of interest" description="Disordered" evidence="16">
    <location>
        <begin position="1065"/>
        <end position="1086"/>
    </location>
</feature>
<evidence type="ECO:0000256" key="2">
    <source>
        <dbReference type="ARBA" id="ARBA00022553"/>
    </source>
</evidence>
<feature type="compositionally biased region" description="Polar residues" evidence="16">
    <location>
        <begin position="679"/>
        <end position="706"/>
    </location>
</feature>
<evidence type="ECO:0000256" key="12">
    <source>
        <dbReference type="ARBA" id="ARBA00055064"/>
    </source>
</evidence>
<name>A0A1A7XLT5_9TELE</name>
<sequence>MKMTLLLWRILSVWLSITVVCWFCSCHVGCLELGPEAQTPMPPQDVPSEEESGEETPNQKVEPIWDLPAQFLPENEKVGGDHLSPLEQDFSAKMTLEAEEGAPQPEQSSETSVCQHEDCPPPTPPSDSDLSIPSSEWSDVSAEAAAEVSDFDCESDGTNPYDDDSPPLVLENTSNAHTTGTKTHTDPPLSPPAVHSTKHLEANASHMLKEQDLSSPSTADTDPPVSSKDPEDIPTFDEWKRKMMEVEKEKTQSTHTSSNGASHPVKKVQKNFNNYASVECGAKILGANPEAKSTSSILKENMDMYMLNPCSTKVWFIIELCEPIQLKQLDIANFELFSSTPKDFLVSISDRYPTNKWLKLGTFHARDERTVQSFPLDEHLYAKYVKMFTKYIKVELLSHFGSEHFCPLSLIRVFGTSMMAEYEEFADPSERPDDQDDVLDYPPGVSPGEANNLIGSAKDVILNMVINVLGGSPGNLSSPGVNVSESPEPTTTPVATDLITVPDPEDVPVSPLPQTSETPTDTNDEDVRCGGADDGEREQELPQLEDTIVIPLGKEEEEPISSTIILLDKEDQDEDKETRDQENTCCSSSSSCSCAASFQDLILQLCSARKRTYQATDREPEPPSILTPTGHLSLSPPPSSELQPRGPEENQLPETELTSELEPETGAVSSEPSPPAENTEASRTEPSVLEPSQTQSLPKPSLTETPFVSVVETPKLSSEDPVEEPEPEESLSKEEHVEPSSSLSNSVSVFVSVDQSAAPHSDVPELETDVPVQEKTSQAPLLPSTSTLPSEHHTEPPPDFEVPPASTEDPGPPVGNVVVTDLKLEDITEDISASSTGSGQLVHPSFPTAFPVPPSSLSDIYAEPFNGSEQNGNLLHRSNQKESVFMRLNNRIKALEVNMSLSGRYLEQLSQRYRKQMEEMQKAFNKTIIKLQNTSRIAEEQDLRQTESIQLLQGQLENVTQLVLNLSVRVSQLQTEVSDSQNYLLLSLVLCLCLGLLLCVNHFRITVPSSTEPDPPTPKSYSSCRPERQPSSCDEAGLKRSASYPLIHSEAFQLASTEGPEVLHAEETQSLGPANRKRRRRKVKSLDNVETLRPSFEAARGLSNGAVGCNYAPVTTNAAPLSKRLLQPAFRDSPSDGSSEASSHSDDPSFCGIASACPRLCDGLPPPKTRAEKRALRRRRPKPSCTVVDLFPAPQRDKDRLLPITLQDIITRKTEQHSGTFVALTGPA</sequence>
<feature type="compositionally biased region" description="Polar residues" evidence="16">
    <location>
        <begin position="512"/>
        <end position="521"/>
    </location>
</feature>
<gene>
    <name evidence="19" type="primary">SUCO</name>
</gene>
<feature type="compositionally biased region" description="Acidic residues" evidence="16">
    <location>
        <begin position="149"/>
        <end position="165"/>
    </location>
</feature>
<feature type="compositionally biased region" description="Low complexity" evidence="16">
    <location>
        <begin position="126"/>
        <end position="148"/>
    </location>
</feature>
<reference evidence="19" key="2">
    <citation type="submission" date="2016-06" db="EMBL/GenBank/DDBJ databases">
        <title>The genome of a short-lived fish provides insights into sex chromosome evolution and the genetic control of aging.</title>
        <authorList>
            <person name="Reichwald K."/>
            <person name="Felder M."/>
            <person name="Petzold A."/>
            <person name="Koch P."/>
            <person name="Groth M."/>
            <person name="Platzer M."/>
        </authorList>
    </citation>
    <scope>NUCLEOTIDE SEQUENCE</scope>
    <source>
        <tissue evidence="19">Brain</tissue>
    </source>
</reference>
<feature type="domain" description="SUN" evidence="18">
    <location>
        <begin position="249"/>
        <end position="418"/>
    </location>
</feature>
<feature type="region of interest" description="Disordered" evidence="16">
    <location>
        <begin position="39"/>
        <end position="84"/>
    </location>
</feature>
<evidence type="ECO:0000256" key="3">
    <source>
        <dbReference type="ARBA" id="ARBA00022692"/>
    </source>
</evidence>
<evidence type="ECO:0000256" key="6">
    <source>
        <dbReference type="ARBA" id="ARBA00022855"/>
    </source>
</evidence>
<feature type="compositionally biased region" description="Polar residues" evidence="16">
    <location>
        <begin position="171"/>
        <end position="182"/>
    </location>
</feature>
<feature type="compositionally biased region" description="Polar residues" evidence="16">
    <location>
        <begin position="483"/>
        <end position="494"/>
    </location>
</feature>
<dbReference type="GO" id="GO:0034975">
    <property type="term" value="P:protein folding in endoplasmic reticulum"/>
    <property type="evidence" value="ECO:0007669"/>
    <property type="project" value="TreeGrafter"/>
</dbReference>
<dbReference type="PANTHER" id="PTHR12953">
    <property type="entry name" value="MEMBRANE PROTEIN CH1 RELATED"/>
    <property type="match status" value="1"/>
</dbReference>
<evidence type="ECO:0000256" key="14">
    <source>
        <dbReference type="ARBA" id="ARBA00075366"/>
    </source>
</evidence>
<evidence type="ECO:0000256" key="16">
    <source>
        <dbReference type="SAM" id="MobiDB-lite"/>
    </source>
</evidence>
<protein>
    <recommendedName>
        <fullName evidence="13">SUN domain-containing ossification factor</fullName>
    </recommendedName>
    <alternativeName>
        <fullName evidence="15">Membrane protein CH1</fullName>
    </alternativeName>
    <alternativeName>
        <fullName evidence="14">SUN-like protein 1</fullName>
    </alternativeName>
</protein>
<dbReference type="Pfam" id="PF07738">
    <property type="entry name" value="Sad1_UNC"/>
    <property type="match status" value="1"/>
</dbReference>
<evidence type="ECO:0000259" key="18">
    <source>
        <dbReference type="PROSITE" id="PS51469"/>
    </source>
</evidence>
<feature type="compositionally biased region" description="Low complexity" evidence="16">
    <location>
        <begin position="739"/>
        <end position="756"/>
    </location>
</feature>
<dbReference type="InterPro" id="IPR045120">
    <property type="entry name" value="Suco/Slp1-like"/>
</dbReference>
<evidence type="ECO:0000256" key="17">
    <source>
        <dbReference type="SAM" id="SignalP"/>
    </source>
</evidence>
<evidence type="ECO:0000256" key="10">
    <source>
        <dbReference type="ARBA" id="ARBA00023180"/>
    </source>
</evidence>
<feature type="region of interest" description="Disordered" evidence="16">
    <location>
        <begin position="1128"/>
        <end position="1148"/>
    </location>
</feature>
<keyword evidence="9" id="KW-0472">Membrane</keyword>
<evidence type="ECO:0000256" key="9">
    <source>
        <dbReference type="ARBA" id="ARBA00023136"/>
    </source>
</evidence>
<keyword evidence="8" id="KW-0175">Coiled coil</keyword>
<evidence type="ECO:0000256" key="11">
    <source>
        <dbReference type="ARBA" id="ARBA00034697"/>
    </source>
</evidence>
<keyword evidence="3" id="KW-0812">Transmembrane</keyword>
<feature type="compositionally biased region" description="Polar residues" evidence="16">
    <location>
        <begin position="105"/>
        <end position="114"/>
    </location>
</feature>
<dbReference type="PROSITE" id="PS51469">
    <property type="entry name" value="SUN"/>
    <property type="match status" value="1"/>
</dbReference>
<feature type="region of interest" description="Disordered" evidence="16">
    <location>
        <begin position="97"/>
        <end position="195"/>
    </location>
</feature>
<dbReference type="FunFam" id="2.60.120.260:FF:000024">
    <property type="entry name" value="SUN domain containing ossification factor"/>
    <property type="match status" value="1"/>
</dbReference>
<feature type="signal peptide" evidence="17">
    <location>
        <begin position="1"/>
        <end position="26"/>
    </location>
</feature>
<feature type="region of interest" description="Disordered" evidence="16">
    <location>
        <begin position="475"/>
        <end position="591"/>
    </location>
</feature>
<feature type="region of interest" description="Disordered" evidence="16">
    <location>
        <begin position="614"/>
        <end position="817"/>
    </location>
</feature>
<dbReference type="Gene3D" id="2.60.120.260">
    <property type="entry name" value="Galactose-binding domain-like"/>
    <property type="match status" value="1"/>
</dbReference>
<feature type="region of interest" description="Disordered" evidence="16">
    <location>
        <begin position="1008"/>
        <end position="1036"/>
    </location>
</feature>
<feature type="chain" id="PRO_5008363216" description="SUN domain-containing ossification factor" evidence="17">
    <location>
        <begin position="27"/>
        <end position="1228"/>
    </location>
</feature>
<dbReference type="AlphaFoldDB" id="A0A1A7XLT5"/>
<dbReference type="GO" id="GO:0046850">
    <property type="term" value="P:regulation of bone remodeling"/>
    <property type="evidence" value="ECO:0007669"/>
    <property type="project" value="TreeGrafter"/>
</dbReference>
<evidence type="ECO:0000256" key="1">
    <source>
        <dbReference type="ARBA" id="ARBA00022473"/>
    </source>
</evidence>
<evidence type="ECO:0000256" key="7">
    <source>
        <dbReference type="ARBA" id="ARBA00022989"/>
    </source>
</evidence>
<keyword evidence="4 17" id="KW-0732">Signal</keyword>
<dbReference type="GO" id="GO:0001503">
    <property type="term" value="P:ossification"/>
    <property type="evidence" value="ECO:0007669"/>
    <property type="project" value="UniProtKB-KW"/>
</dbReference>
<feature type="compositionally biased region" description="Polar residues" evidence="16">
    <location>
        <begin position="774"/>
        <end position="789"/>
    </location>
</feature>
<organism evidence="19">
    <name type="scientific">Iconisemion striatum</name>
    <dbReference type="NCBI Taxonomy" id="60296"/>
    <lineage>
        <taxon>Eukaryota</taxon>
        <taxon>Metazoa</taxon>
        <taxon>Chordata</taxon>
        <taxon>Craniata</taxon>
        <taxon>Vertebrata</taxon>
        <taxon>Euteleostomi</taxon>
        <taxon>Actinopterygii</taxon>
        <taxon>Neopterygii</taxon>
        <taxon>Teleostei</taxon>
        <taxon>Neoteleostei</taxon>
        <taxon>Acanthomorphata</taxon>
        <taxon>Ovalentaria</taxon>
        <taxon>Atherinomorphae</taxon>
        <taxon>Cyprinodontiformes</taxon>
        <taxon>Nothobranchiidae</taxon>
        <taxon>Iconisemion</taxon>
    </lineage>
</organism>
<evidence type="ECO:0000256" key="13">
    <source>
        <dbReference type="ARBA" id="ARBA00067685"/>
    </source>
</evidence>
<accession>A0A1A7XLT5</accession>
<keyword evidence="1" id="KW-0217">Developmental protein</keyword>
<dbReference type="InterPro" id="IPR012919">
    <property type="entry name" value="SUN_dom"/>
</dbReference>
<dbReference type="EMBL" id="HADW01017647">
    <property type="protein sequence ID" value="SBP19047.1"/>
    <property type="molecule type" value="Transcribed_RNA"/>
</dbReference>
<reference evidence="19" key="1">
    <citation type="submission" date="2016-05" db="EMBL/GenBank/DDBJ databases">
        <authorList>
            <person name="Lavstsen T."/>
            <person name="Jespersen J.S."/>
        </authorList>
    </citation>
    <scope>NUCLEOTIDE SEQUENCE</scope>
    <source>
        <tissue evidence="19">Brain</tissue>
    </source>
</reference>
<comment type="function">
    <text evidence="12">Required for bone modeling during late embryogenesis. Regulates type I collagen synthesis in osteoblasts during their postnatal maturation.</text>
</comment>
<dbReference type="GO" id="GO:0030867">
    <property type="term" value="C:rough endoplasmic reticulum membrane"/>
    <property type="evidence" value="ECO:0007669"/>
    <property type="project" value="UniProtKB-SubCell"/>
</dbReference>
<dbReference type="PROSITE" id="PS51257">
    <property type="entry name" value="PROKAR_LIPOPROTEIN"/>
    <property type="match status" value="1"/>
</dbReference>
<proteinExistence type="predicted"/>
<keyword evidence="7" id="KW-1133">Transmembrane helix</keyword>